<sequence>MDPADLGSYLSTRRARVRPADVGLPEGPRRRVPGLRRDEVARLAGTSVEYYTELEQGKATHPSPQVLAALARALRLDGDERDHLFHLAGLAPPSSGGSGHVQPAMLTLLDRLGTTPARVITDLDVTLAQNPMAEALLGDAGPRTWPAASFVYRWFTDPAARGLYPAEDHLRHSRESVADLRAAVARRGRDDEAEDLVERLHAASDEFAALWASGDVAVRRSVRKRIVHPTLGVLELDCQRLVSDDGRQRLLFFTAPPGSAAVGQLELLSVVGRQDLGTPSGA</sequence>
<dbReference type="PANTHER" id="PTHR35010:SF2">
    <property type="entry name" value="BLL4672 PROTEIN"/>
    <property type="match status" value="1"/>
</dbReference>
<dbReference type="Pfam" id="PF17765">
    <property type="entry name" value="MLTR_LBD"/>
    <property type="match status" value="1"/>
</dbReference>
<dbReference type="AlphaFoldDB" id="A0A1M5PX27"/>
<protein>
    <submittedName>
        <fullName evidence="2">Helix-turn-helix domain-containing protein</fullName>
    </submittedName>
</protein>
<dbReference type="SMART" id="SM00530">
    <property type="entry name" value="HTH_XRE"/>
    <property type="match status" value="1"/>
</dbReference>
<dbReference type="InterPro" id="IPR041413">
    <property type="entry name" value="MLTR_LBD"/>
</dbReference>
<evidence type="ECO:0000313" key="3">
    <source>
        <dbReference type="Proteomes" id="UP000184471"/>
    </source>
</evidence>
<dbReference type="CDD" id="cd00093">
    <property type="entry name" value="HTH_XRE"/>
    <property type="match status" value="1"/>
</dbReference>
<dbReference type="Gene3D" id="3.30.450.180">
    <property type="match status" value="1"/>
</dbReference>
<dbReference type="STRING" id="1070870.SAMN05444351_3894"/>
<feature type="domain" description="HTH cro/C1-type" evidence="1">
    <location>
        <begin position="34"/>
        <end position="81"/>
    </location>
</feature>
<dbReference type="SUPFAM" id="SSF47413">
    <property type="entry name" value="lambda repressor-like DNA-binding domains"/>
    <property type="match status" value="1"/>
</dbReference>
<reference evidence="2 3" key="1">
    <citation type="submission" date="2016-11" db="EMBL/GenBank/DDBJ databases">
        <authorList>
            <person name="Jaros S."/>
            <person name="Januszkiewicz K."/>
            <person name="Wedrychowicz H."/>
        </authorList>
    </citation>
    <scope>NUCLEOTIDE SEQUENCE [LARGE SCALE GENOMIC DNA]</scope>
    <source>
        <strain evidence="2 3">DSM 45408</strain>
    </source>
</reference>
<dbReference type="RefSeq" id="WP_073422046.1">
    <property type="nucleotide sequence ID" value="NZ_FQVX01000004.1"/>
</dbReference>
<evidence type="ECO:0000259" key="1">
    <source>
        <dbReference type="PROSITE" id="PS50943"/>
    </source>
</evidence>
<name>A0A1M5PX27_9ACTN</name>
<dbReference type="InterPro" id="IPR001387">
    <property type="entry name" value="Cro/C1-type_HTH"/>
</dbReference>
<evidence type="ECO:0000313" key="2">
    <source>
        <dbReference type="EMBL" id="SHH06246.1"/>
    </source>
</evidence>
<dbReference type="Proteomes" id="UP000184471">
    <property type="component" value="Unassembled WGS sequence"/>
</dbReference>
<keyword evidence="3" id="KW-1185">Reference proteome</keyword>
<gene>
    <name evidence="2" type="ORF">SAMN05444351_3894</name>
</gene>
<dbReference type="PANTHER" id="PTHR35010">
    <property type="entry name" value="BLL4672 PROTEIN-RELATED"/>
    <property type="match status" value="1"/>
</dbReference>
<proteinExistence type="predicted"/>
<dbReference type="Pfam" id="PF13560">
    <property type="entry name" value="HTH_31"/>
    <property type="match status" value="1"/>
</dbReference>
<dbReference type="PROSITE" id="PS50943">
    <property type="entry name" value="HTH_CROC1"/>
    <property type="match status" value="1"/>
</dbReference>
<dbReference type="InterPro" id="IPR010982">
    <property type="entry name" value="Lambda_DNA-bd_dom_sf"/>
</dbReference>
<accession>A0A1M5PX27</accession>
<organism evidence="2 3">
    <name type="scientific">Geodermatophilus nigrescens</name>
    <dbReference type="NCBI Taxonomy" id="1070870"/>
    <lineage>
        <taxon>Bacteria</taxon>
        <taxon>Bacillati</taxon>
        <taxon>Actinomycetota</taxon>
        <taxon>Actinomycetes</taxon>
        <taxon>Geodermatophilales</taxon>
        <taxon>Geodermatophilaceae</taxon>
        <taxon>Geodermatophilus</taxon>
    </lineage>
</organism>
<dbReference type="OrthoDB" id="3542608at2"/>
<dbReference type="EMBL" id="FQVX01000004">
    <property type="protein sequence ID" value="SHH06246.1"/>
    <property type="molecule type" value="Genomic_DNA"/>
</dbReference>
<dbReference type="GO" id="GO:0003677">
    <property type="term" value="F:DNA binding"/>
    <property type="evidence" value="ECO:0007669"/>
    <property type="project" value="InterPro"/>
</dbReference>
<dbReference type="Gene3D" id="1.10.260.40">
    <property type="entry name" value="lambda repressor-like DNA-binding domains"/>
    <property type="match status" value="1"/>
</dbReference>